<feature type="modified residue" description="4-aspartylphosphate" evidence="12">
    <location>
        <position position="846"/>
    </location>
</feature>
<sequence>MFHLLSKIESGALIVRIPVRHILFYLVVIIAVITFLWLQVAEANQRIEEQRQTARLDVTRRVEQSIGTAVNFLELMHAQMEEGLVRAVPGTPPSPLRRALRADVDGSFNLDVVPAPYDRTLVGNLTGLGGLSQRGVAFEAEIEAALSLHTAFAQAQRRLPNIPWVYYISANRFAFVYPWAQAEDLAFEDKDLEMEYFQASLPSNNPSGDLFFSKLYEDDGGKGMMATIGMPVYHGDRHLGVVALDITVGYLSSLLNGFPATYGTLTLVAPDGQILGTSQGQGRRQAPKAAMQAAIRETTSHDGPMRMKREGWEFTSHILRYSNWRILMAQDESGRVRAVMGESAPPILVAMMLLGLIGGMEFRRRTDERIRKQSEILAKTNLDLARARDEAEQATRAKSTFLATMSHEIRTPMNGVLAMAEMLADTPLNEDQQGMVKVVRDSGGALLTIINDILDFSKIEAGRLGIEWIDTDILSLTEGVGDLLARRAEEKSLTLTIDFDPALPRRLIADPTRLRQVLLNLTGNAIKFTEHGGVSVRLDRLPDADHDKVGLRAEIVDTGIGLTPEQQGKLFQPFAQADGTTARRFGGTGLGLSICRRLVELMGGTIGVASQAGEGSTFWFELWLDAGKADLEAVDTPSLWGLRVAILGGLPAERASLTRTLTAREAEVVEMTDEAMALTALRQAAADGMHFHAILIDAYPGDGVGLDIARRLGVAEGTGGTRTVLIAPVSLVSTLSEAGRAKGIFAAIPKPVRQARLIKVVAAADGRASLDITATTGSSDTAWQAPEVESAAANGALVLVVEDNATNQIVIRQAMRKLGFAAEIAGNGLEGLAAWRTGRFGVVVTDCHMPEMDGYDMTRAIRLDEGSAADGRHVPVIALSADAVSDAAQKCRDAGMDDYLTKPIELAKLEAAVLRWAPVTAEMRQRVSARHAPPVTPSPVAPVSVPTAEMDPTILDISRLKEMFGHLDTEAITLLDMFLVQAEARASSVEEALNNGDLKNAKDGSHSLKGSANGVGAVALGDLFARIETALKEGNEEMAQELRWNIAPAFEDLRHQIRIVKG</sequence>
<dbReference type="GO" id="GO:0000155">
    <property type="term" value="F:phosphorelay sensor kinase activity"/>
    <property type="evidence" value="ECO:0007669"/>
    <property type="project" value="InterPro"/>
</dbReference>
<evidence type="ECO:0000313" key="19">
    <source>
        <dbReference type="Proteomes" id="UP000216998"/>
    </source>
</evidence>
<feature type="transmembrane region" description="Helical" evidence="14">
    <location>
        <begin position="21"/>
        <end position="40"/>
    </location>
</feature>
<dbReference type="CDD" id="cd00082">
    <property type="entry name" value="HisKA"/>
    <property type="match status" value="1"/>
</dbReference>
<dbReference type="SMART" id="SM00388">
    <property type="entry name" value="HisKA"/>
    <property type="match status" value="1"/>
</dbReference>
<evidence type="ECO:0000259" key="17">
    <source>
        <dbReference type="PROSITE" id="PS50894"/>
    </source>
</evidence>
<dbReference type="Gene3D" id="3.40.50.2300">
    <property type="match status" value="2"/>
</dbReference>
<dbReference type="InterPro" id="IPR036890">
    <property type="entry name" value="HATPase_C_sf"/>
</dbReference>
<dbReference type="InterPro" id="IPR011006">
    <property type="entry name" value="CheY-like_superfamily"/>
</dbReference>
<dbReference type="SUPFAM" id="SSF47226">
    <property type="entry name" value="Histidine-containing phosphotransfer domain, HPT domain"/>
    <property type="match status" value="1"/>
</dbReference>
<evidence type="ECO:0000256" key="14">
    <source>
        <dbReference type="SAM" id="Phobius"/>
    </source>
</evidence>
<feature type="domain" description="Response regulatory" evidence="16">
    <location>
        <begin position="643"/>
        <end position="765"/>
    </location>
</feature>
<feature type="domain" description="Histidine kinase" evidence="15">
    <location>
        <begin position="404"/>
        <end position="626"/>
    </location>
</feature>
<keyword evidence="14" id="KW-0812">Transmembrane</keyword>
<dbReference type="SMART" id="SM00387">
    <property type="entry name" value="HATPase_c"/>
    <property type="match status" value="1"/>
</dbReference>
<dbReference type="PRINTS" id="PR00344">
    <property type="entry name" value="BCTRLSENSOR"/>
</dbReference>
<dbReference type="PROSITE" id="PS50894">
    <property type="entry name" value="HPT"/>
    <property type="match status" value="1"/>
</dbReference>
<dbReference type="InterPro" id="IPR004358">
    <property type="entry name" value="Sig_transdc_His_kin-like_C"/>
</dbReference>
<keyword evidence="4" id="KW-0808">Transferase</keyword>
<dbReference type="Pfam" id="PF02518">
    <property type="entry name" value="HATPase_c"/>
    <property type="match status" value="1"/>
</dbReference>
<dbReference type="Gene3D" id="1.10.287.130">
    <property type="match status" value="1"/>
</dbReference>
<dbReference type="PROSITE" id="PS50110">
    <property type="entry name" value="RESPONSE_REGULATORY"/>
    <property type="match status" value="2"/>
</dbReference>
<dbReference type="Gene3D" id="1.20.120.160">
    <property type="entry name" value="HPT domain"/>
    <property type="match status" value="1"/>
</dbReference>
<name>A0A255YWX0_9PROT</name>
<dbReference type="Proteomes" id="UP000216998">
    <property type="component" value="Unassembled WGS sequence"/>
</dbReference>
<comment type="subunit">
    <text evidence="9">At low DSF concentrations, interacts with RpfF.</text>
</comment>
<dbReference type="FunFam" id="1.10.287.130:FF:000002">
    <property type="entry name" value="Two-component osmosensing histidine kinase"/>
    <property type="match status" value="1"/>
</dbReference>
<dbReference type="Pfam" id="PF01627">
    <property type="entry name" value="Hpt"/>
    <property type="match status" value="1"/>
</dbReference>
<keyword evidence="14" id="KW-1133">Transmembrane helix</keyword>
<dbReference type="Pfam" id="PF00512">
    <property type="entry name" value="HisKA"/>
    <property type="match status" value="1"/>
</dbReference>
<dbReference type="CDD" id="cd17546">
    <property type="entry name" value="REC_hyHK_CKI1_RcsC-like"/>
    <property type="match status" value="1"/>
</dbReference>
<feature type="domain" description="Response regulatory" evidence="16">
    <location>
        <begin position="797"/>
        <end position="917"/>
    </location>
</feature>
<dbReference type="GO" id="GO:0005524">
    <property type="term" value="F:ATP binding"/>
    <property type="evidence" value="ECO:0007669"/>
    <property type="project" value="UniProtKB-KW"/>
</dbReference>
<dbReference type="SUPFAM" id="SSF55874">
    <property type="entry name" value="ATPase domain of HSP90 chaperone/DNA topoisomerase II/histidine kinase"/>
    <property type="match status" value="1"/>
</dbReference>
<evidence type="ECO:0000256" key="12">
    <source>
        <dbReference type="PROSITE-ProRule" id="PRU00169"/>
    </source>
</evidence>
<keyword evidence="13" id="KW-0175">Coiled coil</keyword>
<feature type="domain" description="HPt" evidence="17">
    <location>
        <begin position="967"/>
        <end position="1062"/>
    </location>
</feature>
<dbReference type="CDD" id="cd16922">
    <property type="entry name" value="HATPase_EvgS-ArcB-TorS-like"/>
    <property type="match status" value="1"/>
</dbReference>
<dbReference type="InterPro" id="IPR036641">
    <property type="entry name" value="HPT_dom_sf"/>
</dbReference>
<dbReference type="FunFam" id="3.30.565.10:FF:000010">
    <property type="entry name" value="Sensor histidine kinase RcsC"/>
    <property type="match status" value="1"/>
</dbReference>
<evidence type="ECO:0000313" key="18">
    <source>
        <dbReference type="EMBL" id="OYQ33733.1"/>
    </source>
</evidence>
<dbReference type="GO" id="GO:0005886">
    <property type="term" value="C:plasma membrane"/>
    <property type="evidence" value="ECO:0007669"/>
    <property type="project" value="UniProtKB-SubCell"/>
</dbReference>
<organism evidence="18 19">
    <name type="scientific">Niveispirillum lacus</name>
    <dbReference type="NCBI Taxonomy" id="1981099"/>
    <lineage>
        <taxon>Bacteria</taxon>
        <taxon>Pseudomonadati</taxon>
        <taxon>Pseudomonadota</taxon>
        <taxon>Alphaproteobacteria</taxon>
        <taxon>Rhodospirillales</taxon>
        <taxon>Azospirillaceae</taxon>
        <taxon>Niveispirillum</taxon>
    </lineage>
</organism>
<evidence type="ECO:0000256" key="2">
    <source>
        <dbReference type="ARBA" id="ARBA00012438"/>
    </source>
</evidence>
<dbReference type="InterPro" id="IPR003661">
    <property type="entry name" value="HisK_dim/P_dom"/>
</dbReference>
<evidence type="ECO:0000256" key="6">
    <source>
        <dbReference type="ARBA" id="ARBA00022777"/>
    </source>
</evidence>
<gene>
    <name evidence="18" type="ORF">CHU95_15415</name>
</gene>
<comment type="catalytic activity">
    <reaction evidence="1">
        <text>ATP + protein L-histidine = ADP + protein N-phospho-L-histidine.</text>
        <dbReference type="EC" id="2.7.13.3"/>
    </reaction>
</comment>
<evidence type="ECO:0000256" key="13">
    <source>
        <dbReference type="SAM" id="Coils"/>
    </source>
</evidence>
<dbReference type="OrthoDB" id="7346568at2"/>
<dbReference type="Pfam" id="PF00072">
    <property type="entry name" value="Response_reg"/>
    <property type="match status" value="1"/>
</dbReference>
<evidence type="ECO:0000256" key="11">
    <source>
        <dbReference type="PROSITE-ProRule" id="PRU00110"/>
    </source>
</evidence>
<proteinExistence type="predicted"/>
<keyword evidence="14" id="KW-0472">Membrane</keyword>
<dbReference type="InterPro" id="IPR001789">
    <property type="entry name" value="Sig_transdc_resp-reg_receiver"/>
</dbReference>
<evidence type="ECO:0000256" key="9">
    <source>
        <dbReference type="ARBA" id="ARBA00064003"/>
    </source>
</evidence>
<dbReference type="SUPFAM" id="SSF47384">
    <property type="entry name" value="Homodimeric domain of signal transducing histidine kinase"/>
    <property type="match status" value="1"/>
</dbReference>
<dbReference type="InterPro" id="IPR003594">
    <property type="entry name" value="HATPase_dom"/>
</dbReference>
<dbReference type="Gene3D" id="3.30.565.10">
    <property type="entry name" value="Histidine kinase-like ATPase, C-terminal domain"/>
    <property type="match status" value="1"/>
</dbReference>
<dbReference type="PANTHER" id="PTHR45339">
    <property type="entry name" value="HYBRID SIGNAL TRANSDUCTION HISTIDINE KINASE J"/>
    <property type="match status" value="1"/>
</dbReference>
<dbReference type="EC" id="2.7.13.3" evidence="2"/>
<dbReference type="PROSITE" id="PS50109">
    <property type="entry name" value="HIS_KIN"/>
    <property type="match status" value="1"/>
</dbReference>
<feature type="modified residue" description="Phosphohistidine" evidence="11">
    <location>
        <position position="1006"/>
    </location>
</feature>
<evidence type="ECO:0000259" key="16">
    <source>
        <dbReference type="PROSITE" id="PS50110"/>
    </source>
</evidence>
<evidence type="ECO:0000256" key="5">
    <source>
        <dbReference type="ARBA" id="ARBA00022741"/>
    </source>
</evidence>
<evidence type="ECO:0000256" key="8">
    <source>
        <dbReference type="ARBA" id="ARBA00023012"/>
    </source>
</evidence>
<accession>A0A255YWX0</accession>
<dbReference type="EMBL" id="NOXU01000030">
    <property type="protein sequence ID" value="OYQ33733.1"/>
    <property type="molecule type" value="Genomic_DNA"/>
</dbReference>
<comment type="caution">
    <text evidence="18">The sequence shown here is derived from an EMBL/GenBank/DDBJ whole genome shotgun (WGS) entry which is preliminary data.</text>
</comment>
<protein>
    <recommendedName>
        <fullName evidence="10">Sensory/regulatory protein RpfC</fullName>
        <ecNumber evidence="2">2.7.13.3</ecNumber>
    </recommendedName>
</protein>
<evidence type="ECO:0000256" key="4">
    <source>
        <dbReference type="ARBA" id="ARBA00022679"/>
    </source>
</evidence>
<evidence type="ECO:0000259" key="15">
    <source>
        <dbReference type="PROSITE" id="PS50109"/>
    </source>
</evidence>
<evidence type="ECO:0000256" key="3">
    <source>
        <dbReference type="ARBA" id="ARBA00022553"/>
    </source>
</evidence>
<keyword evidence="19" id="KW-1185">Reference proteome</keyword>
<dbReference type="Gene3D" id="3.30.450.20">
    <property type="entry name" value="PAS domain"/>
    <property type="match status" value="1"/>
</dbReference>
<dbReference type="PANTHER" id="PTHR45339:SF5">
    <property type="entry name" value="HISTIDINE KINASE"/>
    <property type="match status" value="1"/>
</dbReference>
<dbReference type="InterPro" id="IPR008207">
    <property type="entry name" value="Sig_transdc_His_kin_Hpt_dom"/>
</dbReference>
<dbReference type="AlphaFoldDB" id="A0A255YWX0"/>
<evidence type="ECO:0000256" key="1">
    <source>
        <dbReference type="ARBA" id="ARBA00000085"/>
    </source>
</evidence>
<evidence type="ECO:0000256" key="10">
    <source>
        <dbReference type="ARBA" id="ARBA00068150"/>
    </source>
</evidence>
<dbReference type="SMART" id="SM00448">
    <property type="entry name" value="REC"/>
    <property type="match status" value="2"/>
</dbReference>
<reference evidence="18 19" key="1">
    <citation type="submission" date="2017-07" db="EMBL/GenBank/DDBJ databases">
        <title>Niveispirillum cyanobacteriorum sp. nov., isolated from cyanobacterial aggregates in a eutrophic lake.</title>
        <authorList>
            <person name="Cai H."/>
        </authorList>
    </citation>
    <scope>NUCLEOTIDE SEQUENCE [LARGE SCALE GENOMIC DNA]</scope>
    <source>
        <strain evidence="19">TH1-14</strain>
    </source>
</reference>
<dbReference type="InterPro" id="IPR036097">
    <property type="entry name" value="HisK_dim/P_sf"/>
</dbReference>
<dbReference type="CDD" id="cd00088">
    <property type="entry name" value="HPT"/>
    <property type="match status" value="1"/>
</dbReference>
<feature type="coiled-coil region" evidence="13">
    <location>
        <begin position="370"/>
        <end position="397"/>
    </location>
</feature>
<keyword evidence="5" id="KW-0547">Nucleotide-binding</keyword>
<keyword evidence="6" id="KW-0418">Kinase</keyword>
<keyword evidence="7" id="KW-0067">ATP-binding</keyword>
<dbReference type="SUPFAM" id="SSF52172">
    <property type="entry name" value="CheY-like"/>
    <property type="match status" value="2"/>
</dbReference>
<feature type="modified residue" description="4-aspartylphosphate" evidence="12">
    <location>
        <position position="697"/>
    </location>
</feature>
<keyword evidence="8" id="KW-0902">Two-component regulatory system</keyword>
<evidence type="ECO:0000256" key="7">
    <source>
        <dbReference type="ARBA" id="ARBA00022840"/>
    </source>
</evidence>
<keyword evidence="3 12" id="KW-0597">Phosphoprotein</keyword>
<dbReference type="InterPro" id="IPR005467">
    <property type="entry name" value="His_kinase_dom"/>
</dbReference>